<sequence>MAPASPVSGWRKSSFSQGADNCVEVGRTAGGAAVRDSKDRAAGFVVADRAQWASFVAALKSDRFSR</sequence>
<dbReference type="Proteomes" id="UP001596504">
    <property type="component" value="Unassembled WGS sequence"/>
</dbReference>
<accession>A0ABW2LUM8</accession>
<reference evidence="3" key="1">
    <citation type="journal article" date="2019" name="Int. J. Syst. Evol. Microbiol.">
        <title>The Global Catalogue of Microorganisms (GCM) 10K type strain sequencing project: providing services to taxonomists for standard genome sequencing and annotation.</title>
        <authorList>
            <consortium name="The Broad Institute Genomics Platform"/>
            <consortium name="The Broad Institute Genome Sequencing Center for Infectious Disease"/>
            <person name="Wu L."/>
            <person name="Ma J."/>
        </authorList>
    </citation>
    <scope>NUCLEOTIDE SEQUENCE [LARGE SCALE GENOMIC DNA]</scope>
    <source>
        <strain evidence="3">WLHS5</strain>
    </source>
</reference>
<gene>
    <name evidence="2" type="ORF">ACFQRI_23300</name>
</gene>
<evidence type="ECO:0000313" key="2">
    <source>
        <dbReference type="EMBL" id="MFC7344346.1"/>
    </source>
</evidence>
<feature type="domain" description="DUF397" evidence="1">
    <location>
        <begin position="9"/>
        <end position="60"/>
    </location>
</feature>
<protein>
    <submittedName>
        <fullName evidence="2">DUF397 domain-containing protein</fullName>
    </submittedName>
</protein>
<organism evidence="2 3">
    <name type="scientific">Saccharopolyspora griseoalba</name>
    <dbReference type="NCBI Taxonomy" id="1431848"/>
    <lineage>
        <taxon>Bacteria</taxon>
        <taxon>Bacillati</taxon>
        <taxon>Actinomycetota</taxon>
        <taxon>Actinomycetes</taxon>
        <taxon>Pseudonocardiales</taxon>
        <taxon>Pseudonocardiaceae</taxon>
        <taxon>Saccharopolyspora</taxon>
    </lineage>
</organism>
<name>A0ABW2LUM8_9PSEU</name>
<evidence type="ECO:0000259" key="1">
    <source>
        <dbReference type="Pfam" id="PF04149"/>
    </source>
</evidence>
<dbReference type="EMBL" id="JBHTCJ010000015">
    <property type="protein sequence ID" value="MFC7344346.1"/>
    <property type="molecule type" value="Genomic_DNA"/>
</dbReference>
<keyword evidence="3" id="KW-1185">Reference proteome</keyword>
<dbReference type="Pfam" id="PF04149">
    <property type="entry name" value="DUF397"/>
    <property type="match status" value="1"/>
</dbReference>
<dbReference type="InterPro" id="IPR007278">
    <property type="entry name" value="DUF397"/>
</dbReference>
<evidence type="ECO:0000313" key="3">
    <source>
        <dbReference type="Proteomes" id="UP001596504"/>
    </source>
</evidence>
<comment type="caution">
    <text evidence="2">The sequence shown here is derived from an EMBL/GenBank/DDBJ whole genome shotgun (WGS) entry which is preliminary data.</text>
</comment>
<proteinExistence type="predicted"/>
<dbReference type="RefSeq" id="WP_380672044.1">
    <property type="nucleotide sequence ID" value="NZ_JBHTCJ010000015.1"/>
</dbReference>